<feature type="domain" description="ABC transmembrane type-1" evidence="8">
    <location>
        <begin position="94"/>
        <end position="295"/>
    </location>
</feature>
<dbReference type="GO" id="GO:0055085">
    <property type="term" value="P:transmembrane transport"/>
    <property type="evidence" value="ECO:0007669"/>
    <property type="project" value="InterPro"/>
</dbReference>
<feature type="transmembrane region" description="Helical" evidence="7">
    <location>
        <begin position="133"/>
        <end position="153"/>
    </location>
</feature>
<dbReference type="Gene3D" id="1.10.3720.10">
    <property type="entry name" value="MetI-like"/>
    <property type="match status" value="1"/>
</dbReference>
<dbReference type="SUPFAM" id="SSF161098">
    <property type="entry name" value="MetI-like"/>
    <property type="match status" value="1"/>
</dbReference>
<dbReference type="RefSeq" id="WP_093040964.1">
    <property type="nucleotide sequence ID" value="NZ_FNQR01000001.1"/>
</dbReference>
<dbReference type="PROSITE" id="PS50928">
    <property type="entry name" value="ABC_TM1"/>
    <property type="match status" value="1"/>
</dbReference>
<keyword evidence="3" id="KW-1003">Cell membrane</keyword>
<dbReference type="PANTHER" id="PTHR43163:SF6">
    <property type="entry name" value="DIPEPTIDE TRANSPORT SYSTEM PERMEASE PROTEIN DPPB-RELATED"/>
    <property type="match status" value="1"/>
</dbReference>
<evidence type="ECO:0000313" key="9">
    <source>
        <dbReference type="EMBL" id="SDZ75038.1"/>
    </source>
</evidence>
<keyword evidence="4 7" id="KW-0812">Transmembrane</keyword>
<dbReference type="InterPro" id="IPR000515">
    <property type="entry name" value="MetI-like"/>
</dbReference>
<dbReference type="GO" id="GO:0005886">
    <property type="term" value="C:plasma membrane"/>
    <property type="evidence" value="ECO:0007669"/>
    <property type="project" value="UniProtKB-SubCell"/>
</dbReference>
<dbReference type="Pfam" id="PF00528">
    <property type="entry name" value="BPD_transp_1"/>
    <property type="match status" value="1"/>
</dbReference>
<gene>
    <name evidence="9" type="ORF">SAMN05421743_10155</name>
</gene>
<evidence type="ECO:0000256" key="3">
    <source>
        <dbReference type="ARBA" id="ARBA00022475"/>
    </source>
</evidence>
<dbReference type="Proteomes" id="UP000198584">
    <property type="component" value="Unassembled WGS sequence"/>
</dbReference>
<feature type="transmembrane region" description="Helical" evidence="7">
    <location>
        <begin position="227"/>
        <end position="252"/>
    </location>
</feature>
<sequence length="309" mass="34227">MARYITKRLIYMLLTLIIIATFSFFLMKMLPGTPLTMEDKLSETQKEIILEKYGLNDPVPIQYLKYMGGLAVGDLGISFQFDNREVTDIIMDRIGPSMQLGAQALIIGTIIGMLLGLVAAIYHNGFLDYSSTFVAVIGKSIPSFIFAGLLQYFIALKLGWFPVALWGSWQHTVLPTVALAMFPIAIAARFMRTEMLEVLGSDFIQTARAKGVNKFGVVFKHGVRNALIPLVTVMGPLAVGLMTGTLVIEKIFAVPGIGEQFVTSITTNDFPIIMGTTLFFSFFFIFIILVIDLLYGIIDPRIRLAEGEK</sequence>
<name>A0A1H3VLN4_9BACI</name>
<dbReference type="InterPro" id="IPR045621">
    <property type="entry name" value="BPD_transp_1_N"/>
</dbReference>
<evidence type="ECO:0000256" key="2">
    <source>
        <dbReference type="ARBA" id="ARBA00022448"/>
    </source>
</evidence>
<protein>
    <submittedName>
        <fullName evidence="9">Oligopeptide transport system permease protein</fullName>
    </submittedName>
</protein>
<feature type="transmembrane region" description="Helical" evidence="7">
    <location>
        <begin position="272"/>
        <end position="295"/>
    </location>
</feature>
<evidence type="ECO:0000256" key="6">
    <source>
        <dbReference type="ARBA" id="ARBA00023136"/>
    </source>
</evidence>
<keyword evidence="10" id="KW-1185">Reference proteome</keyword>
<evidence type="ECO:0000256" key="5">
    <source>
        <dbReference type="ARBA" id="ARBA00022989"/>
    </source>
</evidence>
<evidence type="ECO:0000256" key="1">
    <source>
        <dbReference type="ARBA" id="ARBA00004651"/>
    </source>
</evidence>
<dbReference type="NCBIfam" id="NF045471">
    <property type="entry name" value="Opp3B"/>
    <property type="match status" value="1"/>
</dbReference>
<feature type="transmembrane region" description="Helical" evidence="7">
    <location>
        <begin position="173"/>
        <end position="191"/>
    </location>
</feature>
<accession>A0A1H3VLN4</accession>
<evidence type="ECO:0000256" key="7">
    <source>
        <dbReference type="RuleBase" id="RU363032"/>
    </source>
</evidence>
<evidence type="ECO:0000313" key="10">
    <source>
        <dbReference type="Proteomes" id="UP000198584"/>
    </source>
</evidence>
<keyword evidence="2 7" id="KW-0813">Transport</keyword>
<evidence type="ECO:0000256" key="4">
    <source>
        <dbReference type="ARBA" id="ARBA00022692"/>
    </source>
</evidence>
<dbReference type="STRING" id="571932.SAMN05421743_10155"/>
<dbReference type="EMBL" id="FNQR01000001">
    <property type="protein sequence ID" value="SDZ75038.1"/>
    <property type="molecule type" value="Genomic_DNA"/>
</dbReference>
<comment type="subcellular location">
    <subcellularLocation>
        <location evidence="1 7">Cell membrane</location>
        <topology evidence="1 7">Multi-pass membrane protein</topology>
    </subcellularLocation>
</comment>
<comment type="similarity">
    <text evidence="7">Belongs to the binding-protein-dependent transport system permease family.</text>
</comment>
<dbReference type="CDD" id="cd06261">
    <property type="entry name" value="TM_PBP2"/>
    <property type="match status" value="1"/>
</dbReference>
<organism evidence="9 10">
    <name type="scientific">Thalassobacillus cyri</name>
    <dbReference type="NCBI Taxonomy" id="571932"/>
    <lineage>
        <taxon>Bacteria</taxon>
        <taxon>Bacillati</taxon>
        <taxon>Bacillota</taxon>
        <taxon>Bacilli</taxon>
        <taxon>Bacillales</taxon>
        <taxon>Bacillaceae</taxon>
        <taxon>Thalassobacillus</taxon>
    </lineage>
</organism>
<dbReference type="AlphaFoldDB" id="A0A1H3VLN4"/>
<dbReference type="Pfam" id="PF19300">
    <property type="entry name" value="BPD_transp_1_N"/>
    <property type="match status" value="1"/>
</dbReference>
<feature type="transmembrane region" description="Helical" evidence="7">
    <location>
        <begin position="9"/>
        <end position="27"/>
    </location>
</feature>
<keyword evidence="5 7" id="KW-1133">Transmembrane helix</keyword>
<reference evidence="9 10" key="1">
    <citation type="submission" date="2016-10" db="EMBL/GenBank/DDBJ databases">
        <authorList>
            <person name="de Groot N.N."/>
        </authorList>
    </citation>
    <scope>NUCLEOTIDE SEQUENCE [LARGE SCALE GENOMIC DNA]</scope>
    <source>
        <strain evidence="9 10">CCM7597</strain>
    </source>
</reference>
<dbReference type="InterPro" id="IPR035906">
    <property type="entry name" value="MetI-like_sf"/>
</dbReference>
<keyword evidence="6 7" id="KW-0472">Membrane</keyword>
<proteinExistence type="inferred from homology"/>
<dbReference type="PANTHER" id="PTHR43163">
    <property type="entry name" value="DIPEPTIDE TRANSPORT SYSTEM PERMEASE PROTEIN DPPB-RELATED"/>
    <property type="match status" value="1"/>
</dbReference>
<feature type="transmembrane region" description="Helical" evidence="7">
    <location>
        <begin position="100"/>
        <end position="121"/>
    </location>
</feature>
<dbReference type="OrthoDB" id="9773683at2"/>
<evidence type="ECO:0000259" key="8">
    <source>
        <dbReference type="PROSITE" id="PS50928"/>
    </source>
</evidence>